<dbReference type="Pfam" id="PF03221">
    <property type="entry name" value="HTH_Tnp_Tc5"/>
    <property type="match status" value="1"/>
</dbReference>
<dbReference type="Pfam" id="PF03184">
    <property type="entry name" value="DDE_1"/>
    <property type="match status" value="1"/>
</dbReference>
<protein>
    <recommendedName>
        <fullName evidence="3">HTH CENPB-type domain-containing protein</fullName>
    </recommendedName>
</protein>
<dbReference type="PROSITE" id="PS51253">
    <property type="entry name" value="HTH_CENPB"/>
    <property type="match status" value="1"/>
</dbReference>
<name>A0A9J6D0Y5_RHIMP</name>
<dbReference type="Gene3D" id="1.10.10.60">
    <property type="entry name" value="Homeodomain-like"/>
    <property type="match status" value="1"/>
</dbReference>
<keyword evidence="2" id="KW-0238">DNA-binding</keyword>
<keyword evidence="5" id="KW-1185">Reference proteome</keyword>
<evidence type="ECO:0000256" key="1">
    <source>
        <dbReference type="ARBA" id="ARBA00004123"/>
    </source>
</evidence>
<proteinExistence type="predicted"/>
<feature type="domain" description="HTH CENPB-type" evidence="3">
    <location>
        <begin position="1"/>
        <end position="66"/>
    </location>
</feature>
<dbReference type="PANTHER" id="PTHR19303:SF73">
    <property type="entry name" value="PROTEIN PDC2"/>
    <property type="match status" value="1"/>
</dbReference>
<evidence type="ECO:0000256" key="2">
    <source>
        <dbReference type="ARBA" id="ARBA00023125"/>
    </source>
</evidence>
<evidence type="ECO:0000259" key="3">
    <source>
        <dbReference type="PROSITE" id="PS51253"/>
    </source>
</evidence>
<dbReference type="Proteomes" id="UP000821866">
    <property type="component" value="Unassembled WGS sequence"/>
</dbReference>
<dbReference type="SMART" id="SM00674">
    <property type="entry name" value="CENPB"/>
    <property type="match status" value="1"/>
</dbReference>
<reference evidence="4" key="1">
    <citation type="journal article" date="2020" name="Cell">
        <title>Large-Scale Comparative Analyses of Tick Genomes Elucidate Their Genetic Diversity and Vector Capacities.</title>
        <authorList>
            <consortium name="Tick Genome and Microbiome Consortium (TIGMIC)"/>
            <person name="Jia N."/>
            <person name="Wang J."/>
            <person name="Shi W."/>
            <person name="Du L."/>
            <person name="Sun Y."/>
            <person name="Zhan W."/>
            <person name="Jiang J.F."/>
            <person name="Wang Q."/>
            <person name="Zhang B."/>
            <person name="Ji P."/>
            <person name="Bell-Sakyi L."/>
            <person name="Cui X.M."/>
            <person name="Yuan T.T."/>
            <person name="Jiang B.G."/>
            <person name="Yang W.F."/>
            <person name="Lam T.T."/>
            <person name="Chang Q.C."/>
            <person name="Ding S.J."/>
            <person name="Wang X.J."/>
            <person name="Zhu J.G."/>
            <person name="Ruan X.D."/>
            <person name="Zhao L."/>
            <person name="Wei J.T."/>
            <person name="Ye R.Z."/>
            <person name="Que T.C."/>
            <person name="Du C.H."/>
            <person name="Zhou Y.H."/>
            <person name="Cheng J.X."/>
            <person name="Dai P.F."/>
            <person name="Guo W.B."/>
            <person name="Han X.H."/>
            <person name="Huang E.J."/>
            <person name="Li L.F."/>
            <person name="Wei W."/>
            <person name="Gao Y.C."/>
            <person name="Liu J.Z."/>
            <person name="Shao H.Z."/>
            <person name="Wang X."/>
            <person name="Wang C.C."/>
            <person name="Yang T.C."/>
            <person name="Huo Q.B."/>
            <person name="Li W."/>
            <person name="Chen H.Y."/>
            <person name="Chen S.E."/>
            <person name="Zhou L.G."/>
            <person name="Ni X.B."/>
            <person name="Tian J.H."/>
            <person name="Sheng Y."/>
            <person name="Liu T."/>
            <person name="Pan Y.S."/>
            <person name="Xia L.Y."/>
            <person name="Li J."/>
            <person name="Zhao F."/>
            <person name="Cao W.C."/>
        </authorList>
    </citation>
    <scope>NUCLEOTIDE SEQUENCE</scope>
    <source>
        <strain evidence="4">Rmic-2018</strain>
    </source>
</reference>
<comment type="caution">
    <text evidence="4">The sequence shown here is derived from an EMBL/GenBank/DDBJ whole genome shotgun (WGS) entry which is preliminary data.</text>
</comment>
<dbReference type="InterPro" id="IPR009057">
    <property type="entry name" value="Homeodomain-like_sf"/>
</dbReference>
<dbReference type="PANTHER" id="PTHR19303">
    <property type="entry name" value="TRANSPOSON"/>
    <property type="match status" value="1"/>
</dbReference>
<dbReference type="SUPFAM" id="SSF46689">
    <property type="entry name" value="Homeodomain-like"/>
    <property type="match status" value="1"/>
</dbReference>
<reference evidence="4" key="2">
    <citation type="submission" date="2021-09" db="EMBL/GenBank/DDBJ databases">
        <authorList>
            <person name="Jia N."/>
            <person name="Wang J."/>
            <person name="Shi W."/>
            <person name="Du L."/>
            <person name="Sun Y."/>
            <person name="Zhan W."/>
            <person name="Jiang J."/>
            <person name="Wang Q."/>
            <person name="Zhang B."/>
            <person name="Ji P."/>
            <person name="Sakyi L.B."/>
            <person name="Cui X."/>
            <person name="Yuan T."/>
            <person name="Jiang B."/>
            <person name="Yang W."/>
            <person name="Lam T.T.-Y."/>
            <person name="Chang Q."/>
            <person name="Ding S."/>
            <person name="Wang X."/>
            <person name="Zhu J."/>
            <person name="Ruan X."/>
            <person name="Zhao L."/>
            <person name="Wei J."/>
            <person name="Que T."/>
            <person name="Du C."/>
            <person name="Cheng J."/>
            <person name="Dai P."/>
            <person name="Han X."/>
            <person name="Huang E."/>
            <person name="Gao Y."/>
            <person name="Liu J."/>
            <person name="Shao H."/>
            <person name="Ye R."/>
            <person name="Li L."/>
            <person name="Wei W."/>
            <person name="Wang X."/>
            <person name="Wang C."/>
            <person name="Huo Q."/>
            <person name="Li W."/>
            <person name="Guo W."/>
            <person name="Chen H."/>
            <person name="Chen S."/>
            <person name="Zhou L."/>
            <person name="Zhou L."/>
            <person name="Ni X."/>
            <person name="Tian J."/>
            <person name="Zhou Y."/>
            <person name="Sheng Y."/>
            <person name="Liu T."/>
            <person name="Pan Y."/>
            <person name="Xia L."/>
            <person name="Li J."/>
            <person name="Zhao F."/>
            <person name="Cao W."/>
        </authorList>
    </citation>
    <scope>NUCLEOTIDE SEQUENCE</scope>
    <source>
        <strain evidence="4">Rmic-2018</strain>
        <tissue evidence="4">Larvae</tissue>
    </source>
</reference>
<dbReference type="VEuPathDB" id="VectorBase:LOC119168153"/>
<organism evidence="4 5">
    <name type="scientific">Rhipicephalus microplus</name>
    <name type="common">Cattle tick</name>
    <name type="synonym">Boophilus microplus</name>
    <dbReference type="NCBI Taxonomy" id="6941"/>
    <lineage>
        <taxon>Eukaryota</taxon>
        <taxon>Metazoa</taxon>
        <taxon>Ecdysozoa</taxon>
        <taxon>Arthropoda</taxon>
        <taxon>Chelicerata</taxon>
        <taxon>Arachnida</taxon>
        <taxon>Acari</taxon>
        <taxon>Parasitiformes</taxon>
        <taxon>Ixodida</taxon>
        <taxon>Ixodoidea</taxon>
        <taxon>Ixodidae</taxon>
        <taxon>Rhipicephalinae</taxon>
        <taxon>Rhipicephalus</taxon>
        <taxon>Boophilus</taxon>
    </lineage>
</organism>
<dbReference type="EMBL" id="JABSTU010003794">
    <property type="protein sequence ID" value="KAH7964628.1"/>
    <property type="molecule type" value="Genomic_DNA"/>
</dbReference>
<accession>A0A9J6D0Y5</accession>
<dbReference type="GO" id="GO:0003677">
    <property type="term" value="F:DNA binding"/>
    <property type="evidence" value="ECO:0007669"/>
    <property type="project" value="UniProtKB-KW"/>
</dbReference>
<dbReference type="InterPro" id="IPR006600">
    <property type="entry name" value="HTH_CenpB_DNA-bd_dom"/>
</dbReference>
<sequence>MVMRAVLRRCVVKWLKAARSESLPISGPLLVEKALVFASQLNHDNFVCSNGWLARFKARHGITTRTVSAEGAAADVDGAEQWQNSQLKNILEDYAPDDIFNMDESTLFFKLLPDKTLTFDGETCTGGKHAKDRISVAFCINMTGTDKTPLLVIEKLAKPRCFKGIRLPSEVVYRINTKAWMTAKFFEEYVHLIDRRFAAKNRRVVIILDNSSVHVPLDDLTAVKLAFLPSNTTGIAQPLDQGIIRAVKQFYKKNLLRRFLLAIECGKLFSINLIGTIYLLEYSWRQIEATAVQNCFKRAGFIVCAGDADDASDTIDQTSDIVDEACKTLLAEVLERQGLRKAFSSATSEMQTAMCRHLRTCPTKPLLPRLSKCRQIILMKTTWKATTRVIQV</sequence>
<dbReference type="InterPro" id="IPR050863">
    <property type="entry name" value="CenT-Element_Derived"/>
</dbReference>
<dbReference type="GO" id="GO:0005634">
    <property type="term" value="C:nucleus"/>
    <property type="evidence" value="ECO:0007669"/>
    <property type="project" value="UniProtKB-SubCell"/>
</dbReference>
<evidence type="ECO:0000313" key="5">
    <source>
        <dbReference type="Proteomes" id="UP000821866"/>
    </source>
</evidence>
<dbReference type="AlphaFoldDB" id="A0A9J6D0Y5"/>
<gene>
    <name evidence="4" type="ORF">HPB51_027131</name>
</gene>
<dbReference type="InterPro" id="IPR004875">
    <property type="entry name" value="DDE_SF_endonuclease_dom"/>
</dbReference>
<evidence type="ECO:0000313" key="4">
    <source>
        <dbReference type="EMBL" id="KAH7964628.1"/>
    </source>
</evidence>
<comment type="subcellular location">
    <subcellularLocation>
        <location evidence="1">Nucleus</location>
    </subcellularLocation>
</comment>